<evidence type="ECO:0000313" key="3">
    <source>
        <dbReference type="Proteomes" id="UP001595632"/>
    </source>
</evidence>
<keyword evidence="3" id="KW-1185">Reference proteome</keyword>
<keyword evidence="1" id="KW-0472">Membrane</keyword>
<gene>
    <name evidence="2" type="ORF">ACFOGP_22080</name>
</gene>
<evidence type="ECO:0000256" key="1">
    <source>
        <dbReference type="SAM" id="Phobius"/>
    </source>
</evidence>
<comment type="caution">
    <text evidence="2">The sequence shown here is derived from an EMBL/GenBank/DDBJ whole genome shotgun (WGS) entry which is preliminary data.</text>
</comment>
<keyword evidence="1" id="KW-0812">Transmembrane</keyword>
<evidence type="ECO:0000313" key="2">
    <source>
        <dbReference type="EMBL" id="MFC3145425.1"/>
    </source>
</evidence>
<organism evidence="2 3">
    <name type="scientific">Psychromarinibacter halotolerans</name>
    <dbReference type="NCBI Taxonomy" id="1775175"/>
    <lineage>
        <taxon>Bacteria</taxon>
        <taxon>Pseudomonadati</taxon>
        <taxon>Pseudomonadota</taxon>
        <taxon>Alphaproteobacteria</taxon>
        <taxon>Rhodobacterales</taxon>
        <taxon>Paracoccaceae</taxon>
        <taxon>Psychromarinibacter</taxon>
    </lineage>
</organism>
<keyword evidence="1" id="KW-1133">Transmembrane helix</keyword>
<dbReference type="Proteomes" id="UP001595632">
    <property type="component" value="Unassembled WGS sequence"/>
</dbReference>
<feature type="transmembrane region" description="Helical" evidence="1">
    <location>
        <begin position="41"/>
        <end position="63"/>
    </location>
</feature>
<protein>
    <submittedName>
        <fullName evidence="2">Uncharacterized protein</fullName>
    </submittedName>
</protein>
<feature type="transmembrane region" description="Helical" evidence="1">
    <location>
        <begin position="6"/>
        <end position="29"/>
    </location>
</feature>
<feature type="transmembrane region" description="Helical" evidence="1">
    <location>
        <begin position="75"/>
        <end position="94"/>
    </location>
</feature>
<dbReference type="RefSeq" id="WP_275632384.1">
    <property type="nucleotide sequence ID" value="NZ_JARGYD010000003.1"/>
</dbReference>
<proteinExistence type="predicted"/>
<sequence length="138" mass="14531">MLKWPVHTLAGLIAGYVAGTWFIVLVSALPTGAGIVEILRVPFQLMVPVGALSIALGAVVVFFLNQWNLTTLGPYVVAMAPLPIVTLVVLRGMMGVSMIDGVFTSLPFLAVLLAGGAVSGAVVWVVRGWGLEKKEDET</sequence>
<accession>A0ABV7GV62</accession>
<name>A0ABV7GV62_9RHOB</name>
<feature type="transmembrane region" description="Helical" evidence="1">
    <location>
        <begin position="106"/>
        <end position="126"/>
    </location>
</feature>
<reference evidence="3" key="1">
    <citation type="journal article" date="2019" name="Int. J. Syst. Evol. Microbiol.">
        <title>The Global Catalogue of Microorganisms (GCM) 10K type strain sequencing project: providing services to taxonomists for standard genome sequencing and annotation.</title>
        <authorList>
            <consortium name="The Broad Institute Genomics Platform"/>
            <consortium name="The Broad Institute Genome Sequencing Center for Infectious Disease"/>
            <person name="Wu L."/>
            <person name="Ma J."/>
        </authorList>
    </citation>
    <scope>NUCLEOTIDE SEQUENCE [LARGE SCALE GENOMIC DNA]</scope>
    <source>
        <strain evidence="3">KCTC 52366</strain>
    </source>
</reference>
<dbReference type="EMBL" id="JBHRTB010000010">
    <property type="protein sequence ID" value="MFC3145425.1"/>
    <property type="molecule type" value="Genomic_DNA"/>
</dbReference>